<dbReference type="InterPro" id="IPR023370">
    <property type="entry name" value="TrmO-like_N"/>
</dbReference>
<comment type="similarity">
    <text evidence="2">Belongs to the tRNA methyltransferase O family.</text>
</comment>
<dbReference type="GO" id="GO:0008168">
    <property type="term" value="F:methyltransferase activity"/>
    <property type="evidence" value="ECO:0007669"/>
    <property type="project" value="UniProtKB-KW"/>
</dbReference>
<dbReference type="InterPro" id="IPR040372">
    <property type="entry name" value="YaeB-like"/>
</dbReference>
<keyword evidence="5" id="KW-0489">Methyltransferase</keyword>
<dbReference type="GO" id="GO:0032259">
    <property type="term" value="P:methylation"/>
    <property type="evidence" value="ECO:0007669"/>
    <property type="project" value="UniProtKB-KW"/>
</dbReference>
<evidence type="ECO:0000313" key="5">
    <source>
        <dbReference type="EMBL" id="AVM43027.1"/>
    </source>
</evidence>
<dbReference type="PANTHER" id="PTHR12818:SF0">
    <property type="entry name" value="TRNA (ADENINE(37)-N6)-METHYLTRANSFERASE"/>
    <property type="match status" value="1"/>
</dbReference>
<gene>
    <name evidence="5" type="primary">tsaA</name>
    <name evidence="5" type="ORF">C5Q98_07310</name>
</gene>
<evidence type="ECO:0000256" key="2">
    <source>
        <dbReference type="ARBA" id="ARBA00033753"/>
    </source>
</evidence>
<dbReference type="PANTHER" id="PTHR12818">
    <property type="entry name" value="TRNA (ADENINE(37)-N6)-METHYLTRANSFERASE"/>
    <property type="match status" value="1"/>
</dbReference>
<evidence type="ECO:0000256" key="3">
    <source>
        <dbReference type="SAM" id="MobiDB-lite"/>
    </source>
</evidence>
<feature type="compositionally biased region" description="Basic and acidic residues" evidence="3">
    <location>
        <begin position="1"/>
        <end position="14"/>
    </location>
</feature>
<keyword evidence="6" id="KW-1185">Reference proteome</keyword>
<dbReference type="Gene3D" id="3.30.2310.10">
    <property type="entry name" value="YaeB-like"/>
    <property type="match status" value="1"/>
</dbReference>
<accession>A0A2S0KPT2</accession>
<dbReference type="AlphaFoldDB" id="A0A2S0KPT2"/>
<dbReference type="CDD" id="cd09281">
    <property type="entry name" value="UPF0066"/>
    <property type="match status" value="1"/>
</dbReference>
<evidence type="ECO:0000313" key="6">
    <source>
        <dbReference type="Proteomes" id="UP000237947"/>
    </source>
</evidence>
<proteinExistence type="inferred from homology"/>
<organism evidence="5 6">
    <name type="scientific">Fastidiosipila sanguinis</name>
    <dbReference type="NCBI Taxonomy" id="236753"/>
    <lineage>
        <taxon>Bacteria</taxon>
        <taxon>Bacillati</taxon>
        <taxon>Bacillota</taxon>
        <taxon>Clostridia</taxon>
        <taxon>Eubacteriales</taxon>
        <taxon>Oscillospiraceae</taxon>
        <taxon>Fastidiosipila</taxon>
    </lineage>
</organism>
<dbReference type="NCBIfam" id="TIGR00104">
    <property type="entry name" value="tRNA_TsaA"/>
    <property type="match status" value="1"/>
</dbReference>
<dbReference type="SUPFAM" id="SSF118196">
    <property type="entry name" value="YaeB-like"/>
    <property type="match status" value="1"/>
</dbReference>
<dbReference type="InterPro" id="IPR041369">
    <property type="entry name" value="TrmO_C"/>
</dbReference>
<dbReference type="Proteomes" id="UP000237947">
    <property type="component" value="Chromosome"/>
</dbReference>
<dbReference type="Gene3D" id="2.40.30.70">
    <property type="entry name" value="YaeB-like"/>
    <property type="match status" value="1"/>
</dbReference>
<dbReference type="InterPro" id="IPR036414">
    <property type="entry name" value="YaeB_N_sf"/>
</dbReference>
<name>A0A2S0KPT2_9FIRM</name>
<dbReference type="RefSeq" id="WP_106012974.1">
    <property type="nucleotide sequence ID" value="NZ_CP027226.1"/>
</dbReference>
<dbReference type="Pfam" id="PF18389">
    <property type="entry name" value="TrmO_C"/>
    <property type="match status" value="1"/>
</dbReference>
<keyword evidence="1" id="KW-0949">S-adenosyl-L-methionine</keyword>
<evidence type="ECO:0000259" key="4">
    <source>
        <dbReference type="PROSITE" id="PS51668"/>
    </source>
</evidence>
<dbReference type="Pfam" id="PF01980">
    <property type="entry name" value="TrmO_N"/>
    <property type="match status" value="1"/>
</dbReference>
<dbReference type="KEGG" id="fsa:C5Q98_07310"/>
<dbReference type="EMBL" id="CP027226">
    <property type="protein sequence ID" value="AVM43027.1"/>
    <property type="molecule type" value="Genomic_DNA"/>
</dbReference>
<evidence type="ECO:0000256" key="1">
    <source>
        <dbReference type="ARBA" id="ARBA00022691"/>
    </source>
</evidence>
<dbReference type="InterPro" id="IPR036413">
    <property type="entry name" value="YaeB-like_sf"/>
</dbReference>
<reference evidence="6" key="1">
    <citation type="submission" date="2018-02" db="EMBL/GenBank/DDBJ databases">
        <authorList>
            <person name="Holder M.E."/>
            <person name="Ajami N.J."/>
            <person name="Petrosino J.F."/>
        </authorList>
    </citation>
    <scope>NUCLEOTIDE SEQUENCE [LARGE SCALE GENOMIC DNA]</scope>
    <source>
        <strain evidence="6">CCUG 47711</strain>
    </source>
</reference>
<feature type="domain" description="TsaA-like" evidence="4">
    <location>
        <begin position="41"/>
        <end position="183"/>
    </location>
</feature>
<sequence length="263" mass="29573">MDKTDKKEDFKKANAQEQSGTECGAESGDGAAVCGAESYNFNVIGHYKGDLSQKFGVPRQSRLVDIPGEIHFSPEYWDRSAFKGLEQISHLWLIWVFSENKKSEKFQPTVRPPRLAGDRRIGVWASRSPNRPNQIGMSPVELRGFRWDKEQGPILEISGADLVDGTPILDIKPYIKYVDSIPEAESGFASDKPQAKLEVTWDKSVEDVFDENELDQLYSILAQDPRPAYQDDPERVYGMEFKGKNVKFQVVAGVAKITAVEEL</sequence>
<dbReference type="PROSITE" id="PS51668">
    <property type="entry name" value="TSAA_2"/>
    <property type="match status" value="1"/>
</dbReference>
<dbReference type="OrthoDB" id="9804309at2"/>
<feature type="region of interest" description="Disordered" evidence="3">
    <location>
        <begin position="1"/>
        <end position="28"/>
    </location>
</feature>
<protein>
    <submittedName>
        <fullName evidence="5">tRNA (N6-threonylcarbamoyladenosine(37)-N6)-methyltransferase TrmO</fullName>
    </submittedName>
</protein>
<keyword evidence="5" id="KW-0808">Transferase</keyword>